<name>A0AAU9UAU5_EUPED</name>
<dbReference type="Proteomes" id="UP001153954">
    <property type="component" value="Unassembled WGS sequence"/>
</dbReference>
<dbReference type="EMBL" id="CAKOGL010000013">
    <property type="protein sequence ID" value="CAH2093935.1"/>
    <property type="molecule type" value="Genomic_DNA"/>
</dbReference>
<reference evidence="1" key="1">
    <citation type="submission" date="2022-03" db="EMBL/GenBank/DDBJ databases">
        <authorList>
            <person name="Tunstrom K."/>
        </authorList>
    </citation>
    <scope>NUCLEOTIDE SEQUENCE</scope>
</reference>
<evidence type="ECO:0000313" key="2">
    <source>
        <dbReference type="Proteomes" id="UP001153954"/>
    </source>
</evidence>
<organism evidence="1 2">
    <name type="scientific">Euphydryas editha</name>
    <name type="common">Edith's checkerspot</name>
    <dbReference type="NCBI Taxonomy" id="104508"/>
    <lineage>
        <taxon>Eukaryota</taxon>
        <taxon>Metazoa</taxon>
        <taxon>Ecdysozoa</taxon>
        <taxon>Arthropoda</taxon>
        <taxon>Hexapoda</taxon>
        <taxon>Insecta</taxon>
        <taxon>Pterygota</taxon>
        <taxon>Neoptera</taxon>
        <taxon>Endopterygota</taxon>
        <taxon>Lepidoptera</taxon>
        <taxon>Glossata</taxon>
        <taxon>Ditrysia</taxon>
        <taxon>Papilionoidea</taxon>
        <taxon>Nymphalidae</taxon>
        <taxon>Nymphalinae</taxon>
        <taxon>Euphydryas</taxon>
    </lineage>
</organism>
<gene>
    <name evidence="1" type="ORF">EEDITHA_LOCUS9547</name>
</gene>
<protein>
    <submittedName>
        <fullName evidence="1">Uncharacterized protein</fullName>
    </submittedName>
</protein>
<proteinExistence type="predicted"/>
<evidence type="ECO:0000313" key="1">
    <source>
        <dbReference type="EMBL" id="CAH2093935.1"/>
    </source>
</evidence>
<sequence length="324" mass="37894">MQAKSRHISLDVTNSMFGNNLALSVLRDSYKGIDTESGKVTPQIKKLKKNYSKIFEDHKDFTKSSAEHLERAVIEVDMSELKPRVPMYRSVSLEMKENETNENDLDGKKLRQRRFGVTTNVWQENPIRNLRKEVLIRQNSSRFKSCDEIFVKSRLRSRPGSVEAIDDFIPFADVESFKKTKYSGEYLSNKNLKRNVSFDIGSEIKEHNLPSLVNTKRYTEDDVINDINNKEIDSSNLVEVDRNCDCRICSKEVDDHRKSFLSRNLHKIFMRIMSYKEFGRSLVCWDENNNVNENQMYACVIHVLKLLLGLWLRHFDHKQPNICC</sequence>
<accession>A0AAU9UAU5</accession>
<keyword evidence="2" id="KW-1185">Reference proteome</keyword>
<comment type="caution">
    <text evidence="1">The sequence shown here is derived from an EMBL/GenBank/DDBJ whole genome shotgun (WGS) entry which is preliminary data.</text>
</comment>
<dbReference type="AlphaFoldDB" id="A0AAU9UAU5"/>